<feature type="repeat" description="TPR" evidence="6">
    <location>
        <begin position="254"/>
        <end position="287"/>
    </location>
</feature>
<dbReference type="AlphaFoldDB" id="A0A8T3DMH0"/>
<dbReference type="Pfam" id="PF13174">
    <property type="entry name" value="TPR_6"/>
    <property type="match status" value="1"/>
</dbReference>
<feature type="region of interest" description="Disordered" evidence="7">
    <location>
        <begin position="1"/>
        <end position="182"/>
    </location>
</feature>
<sequence length="358" mass="40443">MEEKTVPDDPSSLTLSKQHSGPDRGSDGHVAVSSDPPEQEEDSFFDCQETLEEVLGSYQEETAAENGTRSGEGERMIVNTERRDSLGDEEREGSNRGEEWEDLGAASAKRNGGGQTGEGLGTGESWTECKDEGESEPMEEKKDDCDFELKEEESPEFDEEHIRELEKELSEEERESRKEESLRLKEIGNGQFKKGEHTEAEASYTEALGVCPLSYSRERSILFSNRAAARLHLDKKEKAIADCTKAIELNPNYIRAILRRAELYEKTDKLDEALEDYKAVVEKDPSVPHAREACMRLPKQIEERNEKLKEEMMGKLKDLGNMFLRPFGLSTSNFQVNQDPTSGSYSINFVQNPNNNNR</sequence>
<organism evidence="8 9">
    <name type="scientific">Albula goreensis</name>
    <dbReference type="NCBI Taxonomy" id="1534307"/>
    <lineage>
        <taxon>Eukaryota</taxon>
        <taxon>Metazoa</taxon>
        <taxon>Chordata</taxon>
        <taxon>Craniata</taxon>
        <taxon>Vertebrata</taxon>
        <taxon>Euteleostomi</taxon>
        <taxon>Actinopterygii</taxon>
        <taxon>Neopterygii</taxon>
        <taxon>Teleostei</taxon>
        <taxon>Albuliformes</taxon>
        <taxon>Albulidae</taxon>
        <taxon>Albula</taxon>
    </lineage>
</organism>
<dbReference type="Proteomes" id="UP000829720">
    <property type="component" value="Unassembled WGS sequence"/>
</dbReference>
<keyword evidence="9" id="KW-1185">Reference proteome</keyword>
<dbReference type="FunFam" id="1.25.40.10:FF:000367">
    <property type="entry name" value="Tetratricopeptide repeat domain 1"/>
    <property type="match status" value="1"/>
</dbReference>
<evidence type="ECO:0000256" key="4">
    <source>
        <dbReference type="ARBA" id="ARBA00063969"/>
    </source>
</evidence>
<dbReference type="SMART" id="SM00028">
    <property type="entry name" value="TPR"/>
    <property type="match status" value="3"/>
</dbReference>
<dbReference type="SUPFAM" id="SSF48452">
    <property type="entry name" value="TPR-like"/>
    <property type="match status" value="1"/>
</dbReference>
<accession>A0A8T3DMH0</accession>
<gene>
    <name evidence="8" type="ORF">AGOR_G00072180</name>
</gene>
<dbReference type="PROSITE" id="PS50005">
    <property type="entry name" value="TPR"/>
    <property type="match status" value="1"/>
</dbReference>
<comment type="caution">
    <text evidence="8">The sequence shown here is derived from an EMBL/GenBank/DDBJ whole genome shotgun (WGS) entry which is preliminary data.</text>
</comment>
<dbReference type="EMBL" id="JAERUA010000006">
    <property type="protein sequence ID" value="KAI1898423.1"/>
    <property type="molecule type" value="Genomic_DNA"/>
</dbReference>
<reference evidence="8" key="1">
    <citation type="submission" date="2021-01" db="EMBL/GenBank/DDBJ databases">
        <authorList>
            <person name="Zahm M."/>
            <person name="Roques C."/>
            <person name="Cabau C."/>
            <person name="Klopp C."/>
            <person name="Donnadieu C."/>
            <person name="Jouanno E."/>
            <person name="Lampietro C."/>
            <person name="Louis A."/>
            <person name="Herpin A."/>
            <person name="Echchiki A."/>
            <person name="Berthelot C."/>
            <person name="Parey E."/>
            <person name="Roest-Crollius H."/>
            <person name="Braasch I."/>
            <person name="Postlethwait J."/>
            <person name="Bobe J."/>
            <person name="Montfort J."/>
            <person name="Bouchez O."/>
            <person name="Begum T."/>
            <person name="Mejri S."/>
            <person name="Adams A."/>
            <person name="Chen W.-J."/>
            <person name="Guiguen Y."/>
        </authorList>
    </citation>
    <scope>NUCLEOTIDE SEQUENCE</scope>
    <source>
        <tissue evidence="8">Blood</tissue>
    </source>
</reference>
<dbReference type="PANTHER" id="PTHR46014:SF1">
    <property type="entry name" value="TETRATRICOPEPTIDE REPEAT PROTEIN 1"/>
    <property type="match status" value="1"/>
</dbReference>
<feature type="compositionally biased region" description="Basic and acidic residues" evidence="7">
    <location>
        <begin position="71"/>
        <end position="98"/>
    </location>
</feature>
<comment type="subunit">
    <text evidence="4">Interacts with the GAP domain of NF1. Interacts (via TPR repeats) with HSP90AA1 and HSPA8.</text>
</comment>
<protein>
    <recommendedName>
        <fullName evidence="5">Tetratricopeptide repeat protein 1</fullName>
    </recommendedName>
</protein>
<feature type="compositionally biased region" description="Basic and acidic residues" evidence="7">
    <location>
        <begin position="127"/>
        <end position="148"/>
    </location>
</feature>
<feature type="compositionally biased region" description="Basic and acidic residues" evidence="7">
    <location>
        <begin position="160"/>
        <end position="182"/>
    </location>
</feature>
<evidence type="ECO:0000256" key="7">
    <source>
        <dbReference type="SAM" id="MobiDB-lite"/>
    </source>
</evidence>
<evidence type="ECO:0000256" key="1">
    <source>
        <dbReference type="ARBA" id="ARBA00022553"/>
    </source>
</evidence>
<dbReference type="OrthoDB" id="1872379at2759"/>
<feature type="compositionally biased region" description="Acidic residues" evidence="7">
    <location>
        <begin position="37"/>
        <end position="52"/>
    </location>
</feature>
<evidence type="ECO:0000313" key="8">
    <source>
        <dbReference type="EMBL" id="KAI1898423.1"/>
    </source>
</evidence>
<evidence type="ECO:0000313" key="9">
    <source>
        <dbReference type="Proteomes" id="UP000829720"/>
    </source>
</evidence>
<keyword evidence="1" id="KW-0597">Phosphoprotein</keyword>
<dbReference type="PANTHER" id="PTHR46014">
    <property type="entry name" value="TETRATRICOPEPTIDE REPEAT PROTEIN 1"/>
    <property type="match status" value="1"/>
</dbReference>
<dbReference type="InterPro" id="IPR019734">
    <property type="entry name" value="TPR_rpt"/>
</dbReference>
<keyword evidence="3 6" id="KW-0802">TPR repeat</keyword>
<feature type="compositionally biased region" description="Acidic residues" evidence="7">
    <location>
        <begin position="149"/>
        <end position="159"/>
    </location>
</feature>
<evidence type="ECO:0000256" key="2">
    <source>
        <dbReference type="ARBA" id="ARBA00022737"/>
    </source>
</evidence>
<name>A0A8T3DMH0_9TELE</name>
<keyword evidence="2" id="KW-0677">Repeat</keyword>
<dbReference type="Pfam" id="PF00515">
    <property type="entry name" value="TPR_1"/>
    <property type="match status" value="1"/>
</dbReference>
<evidence type="ECO:0000256" key="6">
    <source>
        <dbReference type="PROSITE-ProRule" id="PRU00339"/>
    </source>
</evidence>
<feature type="compositionally biased region" description="Gly residues" evidence="7">
    <location>
        <begin position="111"/>
        <end position="122"/>
    </location>
</feature>
<dbReference type="Gene3D" id="1.25.40.10">
    <property type="entry name" value="Tetratricopeptide repeat domain"/>
    <property type="match status" value="1"/>
</dbReference>
<evidence type="ECO:0000256" key="5">
    <source>
        <dbReference type="ARBA" id="ARBA00067165"/>
    </source>
</evidence>
<proteinExistence type="predicted"/>
<dbReference type="InterPro" id="IPR052769">
    <property type="entry name" value="TPR_domain_protein"/>
</dbReference>
<dbReference type="InterPro" id="IPR011990">
    <property type="entry name" value="TPR-like_helical_dom_sf"/>
</dbReference>
<evidence type="ECO:0000256" key="3">
    <source>
        <dbReference type="ARBA" id="ARBA00022803"/>
    </source>
</evidence>